<dbReference type="SUPFAM" id="SSF52151">
    <property type="entry name" value="FabD/lysophospholipase-like"/>
    <property type="match status" value="1"/>
</dbReference>
<dbReference type="InterPro" id="IPR002641">
    <property type="entry name" value="PNPLA_dom"/>
</dbReference>
<accession>A0A814A7V5</accession>
<name>A0A814A7V5_9BILA</name>
<dbReference type="InterPro" id="IPR016035">
    <property type="entry name" value="Acyl_Trfase/lysoPLipase"/>
</dbReference>
<evidence type="ECO:0000259" key="5">
    <source>
        <dbReference type="PROSITE" id="PS51635"/>
    </source>
</evidence>
<dbReference type="GO" id="GO:0016042">
    <property type="term" value="P:lipid catabolic process"/>
    <property type="evidence" value="ECO:0007669"/>
    <property type="project" value="UniProtKB-UniRule"/>
</dbReference>
<feature type="active site" description="Proton acceptor" evidence="4">
    <location>
        <position position="416"/>
    </location>
</feature>
<dbReference type="GO" id="GO:0016020">
    <property type="term" value="C:membrane"/>
    <property type="evidence" value="ECO:0007669"/>
    <property type="project" value="TreeGrafter"/>
</dbReference>
<feature type="active site" description="Nucleophile" evidence="4">
    <location>
        <position position="218"/>
    </location>
</feature>
<comment type="caution">
    <text evidence="6">The sequence shown here is derived from an EMBL/GenBank/DDBJ whole genome shotgun (WGS) entry which is preliminary data.</text>
</comment>
<dbReference type="Gene3D" id="3.40.1090.10">
    <property type="entry name" value="Cytosolic phospholipase A2 catalytic domain"/>
    <property type="match status" value="1"/>
</dbReference>
<proteinExistence type="predicted"/>
<dbReference type="Pfam" id="PF01734">
    <property type="entry name" value="Patatin"/>
    <property type="match status" value="1"/>
</dbReference>
<dbReference type="EMBL" id="CAJOAZ010000801">
    <property type="protein sequence ID" value="CAF3715427.1"/>
    <property type="molecule type" value="Genomic_DNA"/>
</dbReference>
<evidence type="ECO:0000313" key="7">
    <source>
        <dbReference type="EMBL" id="CAF3715427.1"/>
    </source>
</evidence>
<keyword evidence="1 4" id="KW-0378">Hydrolase</keyword>
<feature type="short sequence motif" description="DGA/G" evidence="4">
    <location>
        <begin position="416"/>
        <end position="418"/>
    </location>
</feature>
<dbReference type="PANTHER" id="PTHR24185">
    <property type="entry name" value="CALCIUM-INDEPENDENT PHOSPHOLIPASE A2-GAMMA"/>
    <property type="match status" value="1"/>
</dbReference>
<dbReference type="PANTHER" id="PTHR24185:SF1">
    <property type="entry name" value="CALCIUM-INDEPENDENT PHOSPHOLIPASE A2-GAMMA"/>
    <property type="match status" value="1"/>
</dbReference>
<keyword evidence="3 4" id="KW-0443">Lipid metabolism</keyword>
<sequence length="553" mass="63678">MLSSNFETDCQISTGIRCINCNISISNVTWKQCKICKKFPLCNVCDTYPYNKLEDTVRKKHTQIHENLGDNNPITSDCMYSISIADTSIDFGKVTEKFLYVLEEKKIRNDEDMYYVLTKLKHMENQSLTDGDSELKQQLGSMIIDYHMRAYDRILRILCCDGGGCRGYMSVKVLQHLIQEKYLKDIEKFNPKNLEHKERFHQAQIKFCNSFDYFAGTSTGALIAFCMAVNYNMLDVKDIYIRASYYFNKNYMGPLFSSKYDPSRLHNVIDQVIESITLKNGKKLSAQNATLLDIHNYLNPDACIPDDVLKTNLTRRSNLLEYLDDDDDTPIITNASNKCDYVRRQRVLLINSYNATQNRATIFNTSYAKHWGYRIADVLRATMAAPTYFPPQPVSTGIIENSRFIPNEVTPEIFIDGGLFANDPELMALWAIRMQWKKLVNYHILSVGTCDYNTPISLSDGTGIIGWMMHDGQLINTLMTATCSLTEIISNNVAKSSTVKRMKFNYKLKTDIALDNTDFPKIFDKEWDKLKQAEDLKALIYFYDTYIHTDKNL</sequence>
<feature type="short sequence motif" description="GXSXG" evidence="4">
    <location>
        <begin position="216"/>
        <end position="220"/>
    </location>
</feature>
<feature type="domain" description="PNPLA" evidence="5">
    <location>
        <begin position="158"/>
        <end position="429"/>
    </location>
</feature>
<dbReference type="EMBL" id="CAJNOG010000081">
    <property type="protein sequence ID" value="CAF0908524.1"/>
    <property type="molecule type" value="Genomic_DNA"/>
</dbReference>
<dbReference type="AlphaFoldDB" id="A0A814A7V5"/>
<protein>
    <recommendedName>
        <fullName evidence="5">PNPLA domain-containing protein</fullName>
    </recommendedName>
</protein>
<keyword evidence="2 4" id="KW-0442">Lipid degradation</keyword>
<dbReference type="GO" id="GO:0004620">
    <property type="term" value="F:phospholipase activity"/>
    <property type="evidence" value="ECO:0007669"/>
    <property type="project" value="TreeGrafter"/>
</dbReference>
<dbReference type="Proteomes" id="UP000663844">
    <property type="component" value="Unassembled WGS sequence"/>
</dbReference>
<reference evidence="6" key="1">
    <citation type="submission" date="2021-02" db="EMBL/GenBank/DDBJ databases">
        <authorList>
            <person name="Nowell W R."/>
        </authorList>
    </citation>
    <scope>NUCLEOTIDE SEQUENCE</scope>
</reference>
<feature type="short sequence motif" description="GXGXXG" evidence="4">
    <location>
        <begin position="162"/>
        <end position="167"/>
    </location>
</feature>
<evidence type="ECO:0000256" key="2">
    <source>
        <dbReference type="ARBA" id="ARBA00022963"/>
    </source>
</evidence>
<dbReference type="PROSITE" id="PS51635">
    <property type="entry name" value="PNPLA"/>
    <property type="match status" value="1"/>
</dbReference>
<evidence type="ECO:0000256" key="1">
    <source>
        <dbReference type="ARBA" id="ARBA00022801"/>
    </source>
</evidence>
<organism evidence="6 8">
    <name type="scientific">Adineta steineri</name>
    <dbReference type="NCBI Taxonomy" id="433720"/>
    <lineage>
        <taxon>Eukaryota</taxon>
        <taxon>Metazoa</taxon>
        <taxon>Spiralia</taxon>
        <taxon>Gnathifera</taxon>
        <taxon>Rotifera</taxon>
        <taxon>Eurotatoria</taxon>
        <taxon>Bdelloidea</taxon>
        <taxon>Adinetida</taxon>
        <taxon>Adinetidae</taxon>
        <taxon>Adineta</taxon>
    </lineage>
</organism>
<evidence type="ECO:0000313" key="6">
    <source>
        <dbReference type="EMBL" id="CAF0908524.1"/>
    </source>
</evidence>
<dbReference type="GO" id="GO:0006631">
    <property type="term" value="P:fatty acid metabolic process"/>
    <property type="evidence" value="ECO:0007669"/>
    <property type="project" value="TreeGrafter"/>
</dbReference>
<dbReference type="CDD" id="cd07199">
    <property type="entry name" value="Pat17_PNPLA8_PNPLA9_like"/>
    <property type="match status" value="1"/>
</dbReference>
<evidence type="ECO:0000256" key="4">
    <source>
        <dbReference type="PROSITE-ProRule" id="PRU01161"/>
    </source>
</evidence>
<evidence type="ECO:0000313" key="8">
    <source>
        <dbReference type="Proteomes" id="UP000663845"/>
    </source>
</evidence>
<dbReference type="Proteomes" id="UP000663845">
    <property type="component" value="Unassembled WGS sequence"/>
</dbReference>
<gene>
    <name evidence="6" type="ORF">JYZ213_LOCUS10947</name>
    <name evidence="7" type="ORF">OXD698_LOCUS13262</name>
</gene>
<evidence type="ECO:0000256" key="3">
    <source>
        <dbReference type="ARBA" id="ARBA00023098"/>
    </source>
</evidence>